<feature type="transmembrane region" description="Helical" evidence="1">
    <location>
        <begin position="274"/>
        <end position="292"/>
    </location>
</feature>
<feature type="transmembrane region" description="Helical" evidence="1">
    <location>
        <begin position="298"/>
        <end position="316"/>
    </location>
</feature>
<evidence type="ECO:0000256" key="1">
    <source>
        <dbReference type="SAM" id="Phobius"/>
    </source>
</evidence>
<keyword evidence="1" id="KW-1133">Transmembrane helix</keyword>
<dbReference type="Proteomes" id="UP000199702">
    <property type="component" value="Unassembled WGS sequence"/>
</dbReference>
<keyword evidence="3" id="KW-1185">Reference proteome</keyword>
<sequence length="487" mass="56046">MIKHFLTLEWRAFFRSASFKTNLVFKIFIGLIILYFILIFAAAGIGAYYGLKKAHLEPLQTVNKFMIYYLLADVMFRYFFQKIPTLTIRPLLVLPITKNTIVHFSLGKTVLSFFNITHAFFFIPFSIVLLINGYSVLGVITWHLGILALILFINFLNILINNKDVIFGIAATIVVGLIASQYYKLFDVTLYTQPFFQGLYEHIWMIILPILALLATYYFTFNFFKKDLTLDERLHIKKNLATNQNLNWLNQFGTLGTFLKNDIKLLLRNKRAKTTLYMSFFFLFYGLLFFTMDVYKGGVMQAFAAVFVTGGFLINFGQFVPSWDSSYYQLMMTQNISYKEYLNSKWWLMVIGTAISMVAASFYIYFGWDIYMTILAVGIYNIGFNSFLVLFTGAYTRTAIDLESAKGAFGDKKAFSVKTILFSLPQMLLPILLFKIGKLLGNTDIGIALIASFGILGLLFKSKIFMLIEKIFQKEKYKAIAAYKQKN</sequence>
<dbReference type="OrthoDB" id="1014144at2"/>
<evidence type="ECO:0000313" key="3">
    <source>
        <dbReference type="Proteomes" id="UP000199702"/>
    </source>
</evidence>
<feature type="transmembrane region" description="Helical" evidence="1">
    <location>
        <begin position="415"/>
        <end position="433"/>
    </location>
</feature>
<dbReference type="AlphaFoldDB" id="A0A1H6R794"/>
<proteinExistence type="predicted"/>
<organism evidence="2 3">
    <name type="scientific">Flavobacterium terrigena</name>
    <dbReference type="NCBI Taxonomy" id="402734"/>
    <lineage>
        <taxon>Bacteria</taxon>
        <taxon>Pseudomonadati</taxon>
        <taxon>Bacteroidota</taxon>
        <taxon>Flavobacteriia</taxon>
        <taxon>Flavobacteriales</taxon>
        <taxon>Flavobacteriaceae</taxon>
        <taxon>Flavobacterium</taxon>
    </lineage>
</organism>
<feature type="transmembrane region" description="Helical" evidence="1">
    <location>
        <begin position="372"/>
        <end position="395"/>
    </location>
</feature>
<dbReference type="RefSeq" id="WP_091308151.1">
    <property type="nucleotide sequence ID" value="NZ_CBCSJU010000001.1"/>
</dbReference>
<name>A0A1H6R794_9FLAO</name>
<protein>
    <recommendedName>
        <fullName evidence="4">ABC-2 type transport system permease protein</fullName>
    </recommendedName>
</protein>
<reference evidence="3" key="1">
    <citation type="submission" date="2016-10" db="EMBL/GenBank/DDBJ databases">
        <authorList>
            <person name="Varghese N."/>
            <person name="Submissions S."/>
        </authorList>
    </citation>
    <scope>NUCLEOTIDE SEQUENCE [LARGE SCALE GENOMIC DNA]</scope>
    <source>
        <strain evidence="3">DSM 17934</strain>
    </source>
</reference>
<dbReference type="Pfam" id="PF18940">
    <property type="entry name" value="DUF5687"/>
    <property type="match status" value="1"/>
</dbReference>
<feature type="transmembrane region" description="Helical" evidence="1">
    <location>
        <begin position="346"/>
        <end position="366"/>
    </location>
</feature>
<feature type="transmembrane region" description="Helical" evidence="1">
    <location>
        <begin position="203"/>
        <end position="224"/>
    </location>
</feature>
<feature type="transmembrane region" description="Helical" evidence="1">
    <location>
        <begin position="445"/>
        <end position="468"/>
    </location>
</feature>
<accession>A0A1H6R794</accession>
<feature type="transmembrane region" description="Helical" evidence="1">
    <location>
        <begin position="23"/>
        <end position="49"/>
    </location>
</feature>
<evidence type="ECO:0008006" key="4">
    <source>
        <dbReference type="Google" id="ProtNLM"/>
    </source>
</evidence>
<dbReference type="EMBL" id="FNYA01000001">
    <property type="protein sequence ID" value="SEI47042.1"/>
    <property type="molecule type" value="Genomic_DNA"/>
</dbReference>
<gene>
    <name evidence="2" type="ORF">SAMN05660918_0753</name>
</gene>
<feature type="transmembrane region" description="Helical" evidence="1">
    <location>
        <begin position="165"/>
        <end position="183"/>
    </location>
</feature>
<evidence type="ECO:0000313" key="2">
    <source>
        <dbReference type="EMBL" id="SEI47042.1"/>
    </source>
</evidence>
<feature type="transmembrane region" description="Helical" evidence="1">
    <location>
        <begin position="61"/>
        <end position="80"/>
    </location>
</feature>
<feature type="transmembrane region" description="Helical" evidence="1">
    <location>
        <begin position="140"/>
        <end position="160"/>
    </location>
</feature>
<dbReference type="STRING" id="402734.SAMN05660918_0753"/>
<dbReference type="InterPro" id="IPR043742">
    <property type="entry name" value="DUF5687"/>
</dbReference>
<keyword evidence="1" id="KW-0472">Membrane</keyword>
<keyword evidence="1" id="KW-0812">Transmembrane</keyword>
<feature type="transmembrane region" description="Helical" evidence="1">
    <location>
        <begin position="113"/>
        <end position="134"/>
    </location>
</feature>